<gene>
    <name evidence="1" type="ORF">PMAYCL1PPCAC_24890</name>
</gene>
<feature type="non-terminal residue" evidence="1">
    <location>
        <position position="1"/>
    </location>
</feature>
<dbReference type="EMBL" id="BTRK01000005">
    <property type="protein sequence ID" value="GMR54695.1"/>
    <property type="molecule type" value="Genomic_DNA"/>
</dbReference>
<dbReference type="Proteomes" id="UP001328107">
    <property type="component" value="Unassembled WGS sequence"/>
</dbReference>
<reference evidence="2" key="1">
    <citation type="submission" date="2022-10" db="EMBL/GenBank/DDBJ databases">
        <title>Genome assembly of Pristionchus species.</title>
        <authorList>
            <person name="Yoshida K."/>
            <person name="Sommer R.J."/>
        </authorList>
    </citation>
    <scope>NUCLEOTIDE SEQUENCE [LARGE SCALE GENOMIC DNA]</scope>
    <source>
        <strain evidence="2">RS5460</strain>
    </source>
</reference>
<keyword evidence="2" id="KW-1185">Reference proteome</keyword>
<organism evidence="1 2">
    <name type="scientific">Pristionchus mayeri</name>
    <dbReference type="NCBI Taxonomy" id="1317129"/>
    <lineage>
        <taxon>Eukaryota</taxon>
        <taxon>Metazoa</taxon>
        <taxon>Ecdysozoa</taxon>
        <taxon>Nematoda</taxon>
        <taxon>Chromadorea</taxon>
        <taxon>Rhabditida</taxon>
        <taxon>Rhabditina</taxon>
        <taxon>Diplogasteromorpha</taxon>
        <taxon>Diplogasteroidea</taxon>
        <taxon>Neodiplogasteridae</taxon>
        <taxon>Pristionchus</taxon>
    </lineage>
</organism>
<name>A0AAN5D254_9BILA</name>
<dbReference type="AlphaFoldDB" id="A0AAN5D254"/>
<protein>
    <submittedName>
        <fullName evidence="1">Uncharacterized protein</fullName>
    </submittedName>
</protein>
<accession>A0AAN5D254</accession>
<evidence type="ECO:0000313" key="1">
    <source>
        <dbReference type="EMBL" id="GMR54695.1"/>
    </source>
</evidence>
<evidence type="ECO:0000313" key="2">
    <source>
        <dbReference type="Proteomes" id="UP001328107"/>
    </source>
</evidence>
<proteinExistence type="predicted"/>
<sequence>PEANFDCDLIVLDEPLQYINKLAPANEILIMVIRVVRFVIQISGFQGIPLTTSSGEYRPSSSRVEILSTSNRITPSGGAVFILRELRRF</sequence>
<comment type="caution">
    <text evidence="1">The sequence shown here is derived from an EMBL/GenBank/DDBJ whole genome shotgun (WGS) entry which is preliminary data.</text>
</comment>